<comment type="caution">
    <text evidence="10">The sequence shown here is derived from an EMBL/GenBank/DDBJ whole genome shotgun (WGS) entry which is preliminary data.</text>
</comment>
<dbReference type="RefSeq" id="WP_367721597.1">
    <property type="nucleotide sequence ID" value="NZ_JBFOCI010000001.1"/>
</dbReference>
<dbReference type="EMBL" id="JBFOCI010000001">
    <property type="protein sequence ID" value="MEW9804548.1"/>
    <property type="molecule type" value="Genomic_DNA"/>
</dbReference>
<evidence type="ECO:0000256" key="6">
    <source>
        <dbReference type="ARBA" id="ARBA00023136"/>
    </source>
</evidence>
<keyword evidence="6 7" id="KW-0472">Membrane</keyword>
<comment type="similarity">
    <text evidence="2">Belongs to the cation diffusion facilitator (CDF) transporter (TC 2.A.4) family.</text>
</comment>
<dbReference type="Pfam" id="PF01545">
    <property type="entry name" value="Cation_efflux"/>
    <property type="match status" value="1"/>
</dbReference>
<evidence type="ECO:0000256" key="4">
    <source>
        <dbReference type="ARBA" id="ARBA00022692"/>
    </source>
</evidence>
<dbReference type="NCBIfam" id="TIGR01297">
    <property type="entry name" value="CDF"/>
    <property type="match status" value="1"/>
</dbReference>
<dbReference type="Gene3D" id="1.20.1510.10">
    <property type="entry name" value="Cation efflux protein transmembrane domain"/>
    <property type="match status" value="1"/>
</dbReference>
<evidence type="ECO:0000313" key="11">
    <source>
        <dbReference type="Proteomes" id="UP001556196"/>
    </source>
</evidence>
<dbReference type="Gene3D" id="3.30.70.1350">
    <property type="entry name" value="Cation efflux protein, cytoplasmic domain"/>
    <property type="match status" value="1"/>
</dbReference>
<keyword evidence="4 7" id="KW-0812">Transmembrane</keyword>
<sequence length="309" mass="33266">MTSASPSSATKRKVARLAAWSIAVAFAVLGLKLFAWWITGSVALYSDALESIVNVATAIAALWAIKISHMPADRDHQHGHHKAEYFAAVLEGVMIIVAALLIMSQVLEAFGNPRTMERPWEGLVVNGLAAGLNAIWAFVLIRQGRSAKSPALEADGHHLMTDVLTSVGVIGGLVLSVLTGWTLLDPLLAGLVAINILVQGWKIMGESLNGLMDKAVSTEEHIRIRDIISAHSKGAIEVHDLKTRIAGRATFIEFHLIVDGDMAVRESHVICDRIEEALRAEIPSVRITIHVEPDDEAKLPPGTSAVPFA</sequence>
<protein>
    <submittedName>
        <fullName evidence="10">Cation diffusion facilitator family transporter</fullName>
    </submittedName>
</protein>
<feature type="transmembrane region" description="Helical" evidence="7">
    <location>
        <begin position="44"/>
        <end position="65"/>
    </location>
</feature>
<evidence type="ECO:0000256" key="2">
    <source>
        <dbReference type="ARBA" id="ARBA00008114"/>
    </source>
</evidence>
<keyword evidence="5 7" id="KW-1133">Transmembrane helix</keyword>
<evidence type="ECO:0000256" key="7">
    <source>
        <dbReference type="SAM" id="Phobius"/>
    </source>
</evidence>
<feature type="domain" description="Cation efflux protein transmembrane" evidence="8">
    <location>
        <begin position="21"/>
        <end position="212"/>
    </location>
</feature>
<dbReference type="InterPro" id="IPR027470">
    <property type="entry name" value="Cation_efflux_CTD"/>
</dbReference>
<dbReference type="SUPFAM" id="SSF161111">
    <property type="entry name" value="Cation efflux protein transmembrane domain-like"/>
    <property type="match status" value="1"/>
</dbReference>
<feature type="transmembrane region" description="Helical" evidence="7">
    <location>
        <begin position="123"/>
        <end position="141"/>
    </location>
</feature>
<dbReference type="Proteomes" id="UP001556196">
    <property type="component" value="Unassembled WGS sequence"/>
</dbReference>
<evidence type="ECO:0000259" key="8">
    <source>
        <dbReference type="Pfam" id="PF01545"/>
    </source>
</evidence>
<evidence type="ECO:0000259" key="9">
    <source>
        <dbReference type="Pfam" id="PF16916"/>
    </source>
</evidence>
<dbReference type="InterPro" id="IPR027469">
    <property type="entry name" value="Cation_efflux_TMD_sf"/>
</dbReference>
<dbReference type="PANTHER" id="PTHR43840">
    <property type="entry name" value="MITOCHONDRIAL METAL TRANSPORTER 1-RELATED"/>
    <property type="match status" value="1"/>
</dbReference>
<dbReference type="PANTHER" id="PTHR43840:SF15">
    <property type="entry name" value="MITOCHONDRIAL METAL TRANSPORTER 1-RELATED"/>
    <property type="match status" value="1"/>
</dbReference>
<name>A0ABV3QUB0_9HYPH</name>
<proteinExistence type="inferred from homology"/>
<evidence type="ECO:0000256" key="3">
    <source>
        <dbReference type="ARBA" id="ARBA00022448"/>
    </source>
</evidence>
<organism evidence="10 11">
    <name type="scientific">Mesorhizobium marinum</name>
    <dbReference type="NCBI Taxonomy" id="3228790"/>
    <lineage>
        <taxon>Bacteria</taxon>
        <taxon>Pseudomonadati</taxon>
        <taxon>Pseudomonadota</taxon>
        <taxon>Alphaproteobacteria</taxon>
        <taxon>Hyphomicrobiales</taxon>
        <taxon>Phyllobacteriaceae</taxon>
        <taxon>Mesorhizobium</taxon>
    </lineage>
</organism>
<evidence type="ECO:0000256" key="1">
    <source>
        <dbReference type="ARBA" id="ARBA00004141"/>
    </source>
</evidence>
<dbReference type="Pfam" id="PF16916">
    <property type="entry name" value="ZT_dimer"/>
    <property type="match status" value="1"/>
</dbReference>
<feature type="transmembrane region" description="Helical" evidence="7">
    <location>
        <begin position="85"/>
        <end position="103"/>
    </location>
</feature>
<keyword evidence="3" id="KW-0813">Transport</keyword>
<dbReference type="InterPro" id="IPR002524">
    <property type="entry name" value="Cation_efflux"/>
</dbReference>
<keyword evidence="11" id="KW-1185">Reference proteome</keyword>
<dbReference type="InterPro" id="IPR036837">
    <property type="entry name" value="Cation_efflux_CTD_sf"/>
</dbReference>
<gene>
    <name evidence="10" type="ORF">ABUE31_00935</name>
</gene>
<dbReference type="InterPro" id="IPR058533">
    <property type="entry name" value="Cation_efflux_TM"/>
</dbReference>
<feature type="domain" description="Cation efflux protein cytoplasmic" evidence="9">
    <location>
        <begin position="218"/>
        <end position="293"/>
    </location>
</feature>
<feature type="transmembrane region" description="Helical" evidence="7">
    <location>
        <begin position="17"/>
        <end position="38"/>
    </location>
</feature>
<accession>A0ABV3QUB0</accession>
<reference evidence="10 11" key="1">
    <citation type="submission" date="2024-06" db="EMBL/GenBank/DDBJ databases">
        <authorList>
            <person name="Tuo L."/>
        </authorList>
    </citation>
    <scope>NUCLEOTIDE SEQUENCE [LARGE SCALE GENOMIC DNA]</scope>
    <source>
        <strain evidence="10 11">ZMM04-5</strain>
    </source>
</reference>
<evidence type="ECO:0000313" key="10">
    <source>
        <dbReference type="EMBL" id="MEW9804548.1"/>
    </source>
</evidence>
<evidence type="ECO:0000256" key="5">
    <source>
        <dbReference type="ARBA" id="ARBA00022989"/>
    </source>
</evidence>
<dbReference type="SUPFAM" id="SSF160240">
    <property type="entry name" value="Cation efflux protein cytoplasmic domain-like"/>
    <property type="match status" value="1"/>
</dbReference>
<dbReference type="InterPro" id="IPR050291">
    <property type="entry name" value="CDF_Transporter"/>
</dbReference>
<feature type="transmembrane region" description="Helical" evidence="7">
    <location>
        <begin position="162"/>
        <end position="181"/>
    </location>
</feature>
<comment type="subcellular location">
    <subcellularLocation>
        <location evidence="1">Membrane</location>
        <topology evidence="1">Multi-pass membrane protein</topology>
    </subcellularLocation>
</comment>